<dbReference type="Pfam" id="PF00326">
    <property type="entry name" value="Peptidase_S9"/>
    <property type="match status" value="1"/>
</dbReference>
<dbReference type="EMBL" id="CP098023">
    <property type="protein sequence ID" value="WKD50124.1"/>
    <property type="molecule type" value="Genomic_DNA"/>
</dbReference>
<dbReference type="SUPFAM" id="SSF82171">
    <property type="entry name" value="DPP6 N-terminal domain-like"/>
    <property type="match status" value="1"/>
</dbReference>
<dbReference type="InterPro" id="IPR029058">
    <property type="entry name" value="AB_hydrolase_fold"/>
</dbReference>
<keyword evidence="5" id="KW-1185">Reference proteome</keyword>
<keyword evidence="2" id="KW-0732">Signal</keyword>
<organism evidence="4 5">
    <name type="scientific">Microbulbifer spongiae</name>
    <dbReference type="NCBI Taxonomy" id="2944933"/>
    <lineage>
        <taxon>Bacteria</taxon>
        <taxon>Pseudomonadati</taxon>
        <taxon>Pseudomonadota</taxon>
        <taxon>Gammaproteobacteria</taxon>
        <taxon>Cellvibrionales</taxon>
        <taxon>Microbulbiferaceae</taxon>
        <taxon>Microbulbifer</taxon>
    </lineage>
</organism>
<feature type="domain" description="Peptidase S9 prolyl oligopeptidase catalytic" evidence="3">
    <location>
        <begin position="447"/>
        <end position="647"/>
    </location>
</feature>
<reference evidence="4 5" key="1">
    <citation type="submission" date="2022-05" db="EMBL/GenBank/DDBJ databases">
        <title>Microbulbifer sp. nov., isolated from sponge.</title>
        <authorList>
            <person name="Gao L."/>
        </authorList>
    </citation>
    <scope>NUCLEOTIDE SEQUENCE [LARGE SCALE GENOMIC DNA]</scope>
    <source>
        <strain evidence="4 5">MI-G</strain>
    </source>
</reference>
<feature type="signal peptide" evidence="2">
    <location>
        <begin position="1"/>
        <end position="27"/>
    </location>
</feature>
<sequence>MKPRIFIQKLLFFLAVFSLAFSYEASASSPYPLEYWALRDVIRNVELSPDGKHLALLKIPTKDGVPIIEVYKTDAMDREPYRINSDPMEIQYFYWATDDVIIMGLRQKVRDKIDGFNRGVYEGLLASVDINRKKLKKYDDLGAGIEHLLPKKKNKIIYSYIPGGGDGKIRAAFRPRTYYELNLKTGAKKLILRGKLELGAVEFDGDGVPWLARGFDAGKGEFIWYERVTDKKKWREIYRLSEDSFETFSVLGFDEKNPNVFFVRAQNGKDKIGLWEFDVQKKAFSQPIYLRNDVDVAGVSFHSNRWTNPDTVVGVRYYKDGVQTEYFDSTTAAMVQQLQGIIPNADLVRVDSRDKSGNSLVILNVGARDPGSYYLLHKGKLTNIGSRQPLLEADQLADVRYIEYKARDGKKIPAYLTVPNGEPPFPAVVMPHGGPFVSEVVLYDEWAQMLANNGYLVLQPQYRGSLGYGLEHYTSAFKKGGQGGYKMQDDKDDGMLYLVKEGLADPERLAMFGWSYGGYAALVAASRKEQIYQCAIAGAAVADPLMQVNYYRYRMRGAQKEEQLSMWGDSVSPLEKASEVNIPLLLIHGSVDQRVPPIHAEKYRKALDAHGKDYKYVELEGADHFSNTLFFNHQKLLFESMIAYLKNDCGPSGL</sequence>
<dbReference type="RefSeq" id="WP_301416125.1">
    <property type="nucleotide sequence ID" value="NZ_CP098023.1"/>
</dbReference>
<proteinExistence type="predicted"/>
<dbReference type="PANTHER" id="PTHR42776">
    <property type="entry name" value="SERINE PEPTIDASE S9 FAMILY MEMBER"/>
    <property type="match status" value="1"/>
</dbReference>
<dbReference type="InterPro" id="IPR001375">
    <property type="entry name" value="Peptidase_S9_cat"/>
</dbReference>
<protein>
    <submittedName>
        <fullName evidence="4">Prolyl oligopeptidase family serine peptidase</fullName>
    </submittedName>
</protein>
<evidence type="ECO:0000313" key="5">
    <source>
        <dbReference type="Proteomes" id="UP001321520"/>
    </source>
</evidence>
<dbReference type="SUPFAM" id="SSF53474">
    <property type="entry name" value="alpha/beta-Hydrolases"/>
    <property type="match status" value="1"/>
</dbReference>
<feature type="chain" id="PRO_5046998960" evidence="2">
    <location>
        <begin position="28"/>
        <end position="654"/>
    </location>
</feature>
<dbReference type="Gene3D" id="3.40.50.1820">
    <property type="entry name" value="alpha/beta hydrolase"/>
    <property type="match status" value="1"/>
</dbReference>
<dbReference type="Proteomes" id="UP001321520">
    <property type="component" value="Chromosome"/>
</dbReference>
<evidence type="ECO:0000256" key="2">
    <source>
        <dbReference type="SAM" id="SignalP"/>
    </source>
</evidence>
<name>A0ABY9EAR2_9GAMM</name>
<evidence type="ECO:0000256" key="1">
    <source>
        <dbReference type="ARBA" id="ARBA00022801"/>
    </source>
</evidence>
<gene>
    <name evidence="4" type="ORF">M8T91_01455</name>
</gene>
<keyword evidence="1" id="KW-0378">Hydrolase</keyword>
<evidence type="ECO:0000259" key="3">
    <source>
        <dbReference type="Pfam" id="PF00326"/>
    </source>
</evidence>
<evidence type="ECO:0000313" key="4">
    <source>
        <dbReference type="EMBL" id="WKD50124.1"/>
    </source>
</evidence>
<accession>A0ABY9EAR2</accession>
<dbReference type="PANTHER" id="PTHR42776:SF27">
    <property type="entry name" value="DIPEPTIDYL PEPTIDASE FAMILY MEMBER 6"/>
    <property type="match status" value="1"/>
</dbReference>